<accession>A0A6N6VZ16</accession>
<organism evidence="10 11">
    <name type="scientific">Silvanigrella paludirubra</name>
    <dbReference type="NCBI Taxonomy" id="2499159"/>
    <lineage>
        <taxon>Bacteria</taxon>
        <taxon>Pseudomonadati</taxon>
        <taxon>Bdellovibrionota</taxon>
        <taxon>Oligoflexia</taxon>
        <taxon>Silvanigrellales</taxon>
        <taxon>Silvanigrellaceae</taxon>
        <taxon>Silvanigrella</taxon>
    </lineage>
</organism>
<keyword evidence="5 8" id="KW-0784">Thiamine biosynthesis</keyword>
<dbReference type="Proteomes" id="UP000437748">
    <property type="component" value="Unassembled WGS sequence"/>
</dbReference>
<dbReference type="AlphaFoldDB" id="A0A6N6VZ16"/>
<evidence type="ECO:0000256" key="2">
    <source>
        <dbReference type="ARBA" id="ARBA00004948"/>
    </source>
</evidence>
<comment type="pathway">
    <text evidence="2 8">Cofactor biosynthesis; thiamine diphosphate biosynthesis.</text>
</comment>
<evidence type="ECO:0000256" key="5">
    <source>
        <dbReference type="ARBA" id="ARBA00022977"/>
    </source>
</evidence>
<name>A0A6N6VZ16_9BACT</name>
<dbReference type="RefSeq" id="WP_153418001.1">
    <property type="nucleotide sequence ID" value="NZ_WFLM01000001.1"/>
</dbReference>
<keyword evidence="11" id="KW-1185">Reference proteome</keyword>
<dbReference type="InterPro" id="IPR008867">
    <property type="entry name" value="ThiG"/>
</dbReference>
<dbReference type="GO" id="GO:1990107">
    <property type="term" value="F:thiazole synthase activity"/>
    <property type="evidence" value="ECO:0007669"/>
    <property type="project" value="UniProtKB-EC"/>
</dbReference>
<keyword evidence="6 8" id="KW-0704">Schiff base</keyword>
<keyword evidence="4 8" id="KW-0808">Transferase</keyword>
<dbReference type="EC" id="2.8.1.10" evidence="3 8"/>
<sequence>MLNLYGENFTSRFLIGSAKYTSLKVLKESVMASNSEIITVSLRRLSPNVSEKNTFWETIKSLNLKILPNTSGCYQAKDAVTTALMSREIFETNWIKLEIFGDSLTLQPNPYELLKATEQLIKQDFCIFPYMTEDLVIAKELVNLGCKVLMPWASPIGSGKGIMNPFHLKILRERFPEIKIIIDAGLGAPSHAAYALELGMDAVLLNTAISDAHDPIEMAKAFSLSIQAGRKAYCSGLIPQNDFAISSSPIIGIPFQ</sequence>
<dbReference type="UniPathway" id="UPA00060"/>
<feature type="binding site" evidence="8">
    <location>
        <begin position="184"/>
        <end position="185"/>
    </location>
    <ligand>
        <name>1-deoxy-D-xylulose 5-phosphate</name>
        <dbReference type="ChEBI" id="CHEBI:57792"/>
    </ligand>
</feature>
<evidence type="ECO:0000256" key="1">
    <source>
        <dbReference type="ARBA" id="ARBA00002834"/>
    </source>
</evidence>
<evidence type="ECO:0000259" key="9">
    <source>
        <dbReference type="Pfam" id="PF05690"/>
    </source>
</evidence>
<keyword evidence="8" id="KW-0963">Cytoplasm</keyword>
<gene>
    <name evidence="8" type="primary">thiG</name>
    <name evidence="10" type="ORF">GCL60_00800</name>
</gene>
<dbReference type="GO" id="GO:0005737">
    <property type="term" value="C:cytoplasm"/>
    <property type="evidence" value="ECO:0007669"/>
    <property type="project" value="UniProtKB-SubCell"/>
</dbReference>
<dbReference type="InterPro" id="IPR033983">
    <property type="entry name" value="Thiazole_synthase_ThiG"/>
</dbReference>
<evidence type="ECO:0000256" key="7">
    <source>
        <dbReference type="ARBA" id="ARBA00049897"/>
    </source>
</evidence>
<evidence type="ECO:0000256" key="3">
    <source>
        <dbReference type="ARBA" id="ARBA00011960"/>
    </source>
</evidence>
<proteinExistence type="inferred from homology"/>
<evidence type="ECO:0000256" key="6">
    <source>
        <dbReference type="ARBA" id="ARBA00023270"/>
    </source>
</evidence>
<comment type="subunit">
    <text evidence="8">Homotetramer. Forms heterodimers with either ThiH or ThiS.</text>
</comment>
<dbReference type="EMBL" id="WFLM01000001">
    <property type="protein sequence ID" value="KAB8040486.1"/>
    <property type="molecule type" value="Genomic_DNA"/>
</dbReference>
<protein>
    <recommendedName>
        <fullName evidence="3 8">Thiazole synthase</fullName>
        <ecNumber evidence="3 8">2.8.1.10</ecNumber>
    </recommendedName>
</protein>
<evidence type="ECO:0000256" key="4">
    <source>
        <dbReference type="ARBA" id="ARBA00022679"/>
    </source>
</evidence>
<dbReference type="OrthoDB" id="9805935at2"/>
<dbReference type="PANTHER" id="PTHR34266:SF2">
    <property type="entry name" value="THIAZOLE SYNTHASE"/>
    <property type="match status" value="1"/>
</dbReference>
<evidence type="ECO:0000313" key="10">
    <source>
        <dbReference type="EMBL" id="KAB8040486.1"/>
    </source>
</evidence>
<comment type="function">
    <text evidence="1 8">Catalyzes the rearrangement of 1-deoxy-D-xylulose 5-phosphate (DXP) to produce the thiazole phosphate moiety of thiamine. Sulfur is provided by the thiocarboxylate moiety of the carrier protein ThiS. In vitro, sulfur can be provided by H(2)S.</text>
</comment>
<dbReference type="PANTHER" id="PTHR34266">
    <property type="entry name" value="THIAZOLE SYNTHASE"/>
    <property type="match status" value="1"/>
</dbReference>
<evidence type="ECO:0000313" key="11">
    <source>
        <dbReference type="Proteomes" id="UP000437748"/>
    </source>
</evidence>
<feature type="binding site" evidence="8">
    <location>
        <begin position="206"/>
        <end position="207"/>
    </location>
    <ligand>
        <name>1-deoxy-D-xylulose 5-phosphate</name>
        <dbReference type="ChEBI" id="CHEBI:57792"/>
    </ligand>
</feature>
<comment type="subcellular location">
    <subcellularLocation>
        <location evidence="8">Cytoplasm</location>
    </subcellularLocation>
</comment>
<dbReference type="CDD" id="cd04728">
    <property type="entry name" value="ThiG"/>
    <property type="match status" value="1"/>
</dbReference>
<comment type="similarity">
    <text evidence="8">Belongs to the ThiG family.</text>
</comment>
<dbReference type="Gene3D" id="3.20.20.70">
    <property type="entry name" value="Aldolase class I"/>
    <property type="match status" value="1"/>
</dbReference>
<dbReference type="GO" id="GO:0009229">
    <property type="term" value="P:thiamine diphosphate biosynthetic process"/>
    <property type="evidence" value="ECO:0007669"/>
    <property type="project" value="UniProtKB-UniRule"/>
</dbReference>
<feature type="active site" description="Schiff-base intermediate with DXP" evidence="8">
    <location>
        <position position="96"/>
    </location>
</feature>
<comment type="caution">
    <text evidence="10">The sequence shown here is derived from an EMBL/GenBank/DDBJ whole genome shotgun (WGS) entry which is preliminary data.</text>
</comment>
<dbReference type="InterPro" id="IPR013785">
    <property type="entry name" value="Aldolase_TIM"/>
</dbReference>
<reference evidence="10 11" key="1">
    <citation type="submission" date="2019-10" db="EMBL/GenBank/DDBJ databases">
        <title>New species of Slilvanegrellaceae.</title>
        <authorList>
            <person name="Pitt A."/>
            <person name="Hahn M.W."/>
        </authorList>
    </citation>
    <scope>NUCLEOTIDE SEQUENCE [LARGE SCALE GENOMIC DNA]</scope>
    <source>
        <strain evidence="10 11">SP-Ram-0.45-NSY-1</strain>
    </source>
</reference>
<feature type="binding site" evidence="8">
    <location>
        <position position="157"/>
    </location>
    <ligand>
        <name>1-deoxy-D-xylulose 5-phosphate</name>
        <dbReference type="ChEBI" id="CHEBI:57792"/>
    </ligand>
</feature>
<dbReference type="HAMAP" id="MF_00443">
    <property type="entry name" value="ThiG"/>
    <property type="match status" value="1"/>
</dbReference>
<evidence type="ECO:0000256" key="8">
    <source>
        <dbReference type="HAMAP-Rule" id="MF_00443"/>
    </source>
</evidence>
<feature type="domain" description="Thiazole synthase ThiG" evidence="9">
    <location>
        <begin position="4"/>
        <end position="249"/>
    </location>
</feature>
<dbReference type="SUPFAM" id="SSF110399">
    <property type="entry name" value="ThiG-like"/>
    <property type="match status" value="1"/>
</dbReference>
<comment type="catalytic activity">
    <reaction evidence="7 8">
        <text>[ThiS sulfur-carrier protein]-C-terminal-Gly-aminoethanethioate + 2-iminoacetate + 1-deoxy-D-xylulose 5-phosphate = [ThiS sulfur-carrier protein]-C-terminal Gly-Gly + 2-[(2R,5Z)-2-carboxy-4-methylthiazol-5(2H)-ylidene]ethyl phosphate + 2 H2O + H(+)</text>
        <dbReference type="Rhea" id="RHEA:26297"/>
        <dbReference type="Rhea" id="RHEA-COMP:12909"/>
        <dbReference type="Rhea" id="RHEA-COMP:19908"/>
        <dbReference type="ChEBI" id="CHEBI:15377"/>
        <dbReference type="ChEBI" id="CHEBI:15378"/>
        <dbReference type="ChEBI" id="CHEBI:57792"/>
        <dbReference type="ChEBI" id="CHEBI:62899"/>
        <dbReference type="ChEBI" id="CHEBI:77846"/>
        <dbReference type="ChEBI" id="CHEBI:90778"/>
        <dbReference type="ChEBI" id="CHEBI:232372"/>
        <dbReference type="EC" id="2.8.1.10"/>
    </reaction>
</comment>
<dbReference type="Pfam" id="PF05690">
    <property type="entry name" value="ThiG"/>
    <property type="match status" value="1"/>
</dbReference>